<gene>
    <name evidence="1" type="ORF">ETH_00031160</name>
</gene>
<dbReference type="GeneID" id="25255308"/>
<proteinExistence type="predicted"/>
<keyword evidence="2" id="KW-1185">Reference proteome</keyword>
<reference evidence="1" key="1">
    <citation type="submission" date="2013-10" db="EMBL/GenBank/DDBJ databases">
        <title>Genomic analysis of the causative agents of coccidiosis in chickens.</title>
        <authorList>
            <person name="Reid A.J."/>
            <person name="Blake D."/>
            <person name="Billington K."/>
            <person name="Browne H."/>
            <person name="Dunn M."/>
            <person name="Hung S."/>
            <person name="Kawahara F."/>
            <person name="Miranda-Saavedra D."/>
            <person name="Mourier T."/>
            <person name="Nagra H."/>
            <person name="Otto T.D."/>
            <person name="Rawlings N."/>
            <person name="Sanchez A."/>
            <person name="Sanders M."/>
            <person name="Subramaniam C."/>
            <person name="Tay Y."/>
            <person name="Dear P."/>
            <person name="Doerig C."/>
            <person name="Gruber A."/>
            <person name="Parkinson J."/>
            <person name="Shirley M."/>
            <person name="Wan K.L."/>
            <person name="Berriman M."/>
            <person name="Tomley F."/>
            <person name="Pain A."/>
        </authorList>
    </citation>
    <scope>NUCLEOTIDE SEQUENCE [LARGE SCALE GENOMIC DNA]</scope>
    <source>
        <strain evidence="1">Houghton</strain>
    </source>
</reference>
<reference evidence="1" key="2">
    <citation type="submission" date="2013-10" db="EMBL/GenBank/DDBJ databases">
        <authorList>
            <person name="Aslett M."/>
        </authorList>
    </citation>
    <scope>NUCLEOTIDE SEQUENCE [LARGE SCALE GENOMIC DNA]</scope>
    <source>
        <strain evidence="1">Houghton</strain>
    </source>
</reference>
<evidence type="ECO:0000313" key="2">
    <source>
        <dbReference type="Proteomes" id="UP000030747"/>
    </source>
</evidence>
<accession>U6L3E5</accession>
<evidence type="ECO:0000313" key="1">
    <source>
        <dbReference type="EMBL" id="CDJ43134.1"/>
    </source>
</evidence>
<dbReference type="AlphaFoldDB" id="U6L3E5"/>
<name>U6L3E5_EIMTE</name>
<dbReference type="RefSeq" id="XP_013233884.1">
    <property type="nucleotide sequence ID" value="XM_013378430.1"/>
</dbReference>
<protein>
    <submittedName>
        <fullName evidence="1">Uncharacterized protein</fullName>
    </submittedName>
</protein>
<sequence>MLAGWAVRIVECGPYKAEIDQLELKAVEDDFDCEVGGCLLLRVYDHVTSLRSCAFWWVSRQQALCGGLPSCLVGLACVEEFGRVRAVEKHQQQPVTRRGHTRCARCRRTSTFFCSFRASAEN</sequence>
<dbReference type="EMBL" id="HG675753">
    <property type="protein sequence ID" value="CDJ43134.1"/>
    <property type="molecule type" value="Genomic_DNA"/>
</dbReference>
<organism evidence="1 2">
    <name type="scientific">Eimeria tenella</name>
    <name type="common">Coccidian parasite</name>
    <dbReference type="NCBI Taxonomy" id="5802"/>
    <lineage>
        <taxon>Eukaryota</taxon>
        <taxon>Sar</taxon>
        <taxon>Alveolata</taxon>
        <taxon>Apicomplexa</taxon>
        <taxon>Conoidasida</taxon>
        <taxon>Coccidia</taxon>
        <taxon>Eucoccidiorida</taxon>
        <taxon>Eimeriorina</taxon>
        <taxon>Eimeriidae</taxon>
        <taxon>Eimeria</taxon>
    </lineage>
</organism>
<dbReference type="Proteomes" id="UP000030747">
    <property type="component" value="Unassembled WGS sequence"/>
</dbReference>
<dbReference type="VEuPathDB" id="ToxoDB:ETH_00031160"/>